<dbReference type="InterPro" id="IPR053746">
    <property type="entry name" value="Viral_HT_Connector_Assembly"/>
</dbReference>
<evidence type="ECO:0000313" key="2">
    <source>
        <dbReference type="Proteomes" id="UP001595978"/>
    </source>
</evidence>
<sequence>MTLDELKRRLQIPDEDTSKDEYLQDVLEEAIEWVQCVCNQDFLVDGELKLPSVAKSVIAQYVNFEMQNNAGIKSESIGGMSQTFDSVEERNQALISKLSSAGLRKLRFKPLGA</sequence>
<protein>
    <submittedName>
        <fullName evidence="1">Phage head-tail connector protein</fullName>
    </submittedName>
</protein>
<gene>
    <name evidence="1" type="ORF">ACFPOH_07245</name>
</gene>
<dbReference type="RefSeq" id="WP_390309253.1">
    <property type="nucleotide sequence ID" value="NZ_JBHSNQ010000058.1"/>
</dbReference>
<evidence type="ECO:0000313" key="1">
    <source>
        <dbReference type="EMBL" id="MFC5541558.1"/>
    </source>
</evidence>
<dbReference type="InterPro" id="IPR021146">
    <property type="entry name" value="Phage_gp6-like_head-tail"/>
</dbReference>
<accession>A0ABW0RAX4</accession>
<dbReference type="Gene3D" id="1.10.246.150">
    <property type="match status" value="1"/>
</dbReference>
<organism evidence="1 2">
    <name type="scientific">Ureibacillus suwonensis</name>
    <dbReference type="NCBI Taxonomy" id="313007"/>
    <lineage>
        <taxon>Bacteria</taxon>
        <taxon>Bacillati</taxon>
        <taxon>Bacillota</taxon>
        <taxon>Bacilli</taxon>
        <taxon>Bacillales</taxon>
        <taxon>Caryophanaceae</taxon>
        <taxon>Ureibacillus</taxon>
    </lineage>
</organism>
<dbReference type="Pfam" id="PF05135">
    <property type="entry name" value="Phage_connect_1"/>
    <property type="match status" value="1"/>
</dbReference>
<dbReference type="EMBL" id="JBHSNQ010000058">
    <property type="protein sequence ID" value="MFC5541558.1"/>
    <property type="molecule type" value="Genomic_DNA"/>
</dbReference>
<comment type="caution">
    <text evidence="1">The sequence shown here is derived from an EMBL/GenBank/DDBJ whole genome shotgun (WGS) entry which is preliminary data.</text>
</comment>
<dbReference type="Proteomes" id="UP001595978">
    <property type="component" value="Unassembled WGS sequence"/>
</dbReference>
<proteinExistence type="predicted"/>
<reference evidence="2" key="1">
    <citation type="journal article" date="2019" name="Int. J. Syst. Evol. Microbiol.">
        <title>The Global Catalogue of Microorganisms (GCM) 10K type strain sequencing project: providing services to taxonomists for standard genome sequencing and annotation.</title>
        <authorList>
            <consortium name="The Broad Institute Genomics Platform"/>
            <consortium name="The Broad Institute Genome Sequencing Center for Infectious Disease"/>
            <person name="Wu L."/>
            <person name="Ma J."/>
        </authorList>
    </citation>
    <scope>NUCLEOTIDE SEQUENCE [LARGE SCALE GENOMIC DNA]</scope>
    <source>
        <strain evidence="2">CCUG 56331</strain>
    </source>
</reference>
<name>A0ABW0RAX4_9BACL</name>
<keyword evidence="2" id="KW-1185">Reference proteome</keyword>